<name>A0A8T1VSJ3_9STRA</name>
<dbReference type="AlphaFoldDB" id="A0A8T1VSJ3"/>
<organism evidence="1 2">
    <name type="scientific">Phytophthora pseudosyringae</name>
    <dbReference type="NCBI Taxonomy" id="221518"/>
    <lineage>
        <taxon>Eukaryota</taxon>
        <taxon>Sar</taxon>
        <taxon>Stramenopiles</taxon>
        <taxon>Oomycota</taxon>
        <taxon>Peronosporomycetes</taxon>
        <taxon>Peronosporales</taxon>
        <taxon>Peronosporaceae</taxon>
        <taxon>Phytophthora</taxon>
    </lineage>
</organism>
<sequence length="160" mass="16567">MLGGDCTDAEHDGVSGVSALGGGCTVWVLDGESRPSRLTTGRRAMLDGDCADPVFDWIEGGANITGVAELDGTMAWTPARKSTAVPPKRHRSALSEQQLKRFQGQMAGSAASPKISWQASCGALVLATVKQFLASVTQFLASVSQVLSSVARLQAFGAAA</sequence>
<dbReference type="EMBL" id="JAGDFM010000208">
    <property type="protein sequence ID" value="KAG7382424.1"/>
    <property type="molecule type" value="Genomic_DNA"/>
</dbReference>
<proteinExistence type="predicted"/>
<protein>
    <submittedName>
        <fullName evidence="1">Uncharacterized protein</fullName>
    </submittedName>
</protein>
<evidence type="ECO:0000313" key="2">
    <source>
        <dbReference type="Proteomes" id="UP000694044"/>
    </source>
</evidence>
<keyword evidence="2" id="KW-1185">Reference proteome</keyword>
<reference evidence="1" key="1">
    <citation type="submission" date="2021-02" db="EMBL/GenBank/DDBJ databases">
        <authorList>
            <person name="Palmer J.M."/>
        </authorList>
    </citation>
    <scope>NUCLEOTIDE SEQUENCE</scope>
    <source>
        <strain evidence="1">SCRP734</strain>
    </source>
</reference>
<dbReference type="Proteomes" id="UP000694044">
    <property type="component" value="Unassembled WGS sequence"/>
</dbReference>
<evidence type="ECO:0000313" key="1">
    <source>
        <dbReference type="EMBL" id="KAG7382424.1"/>
    </source>
</evidence>
<gene>
    <name evidence="1" type="ORF">PHYPSEUDO_004854</name>
</gene>
<accession>A0A8T1VSJ3</accession>
<comment type="caution">
    <text evidence="1">The sequence shown here is derived from an EMBL/GenBank/DDBJ whole genome shotgun (WGS) entry which is preliminary data.</text>
</comment>